<keyword evidence="2" id="KW-1185">Reference proteome</keyword>
<organism evidence="1 2">
    <name type="scientific">Nepenthes gracilis</name>
    <name type="common">Slender pitcher plant</name>
    <dbReference type="NCBI Taxonomy" id="150966"/>
    <lineage>
        <taxon>Eukaryota</taxon>
        <taxon>Viridiplantae</taxon>
        <taxon>Streptophyta</taxon>
        <taxon>Embryophyta</taxon>
        <taxon>Tracheophyta</taxon>
        <taxon>Spermatophyta</taxon>
        <taxon>Magnoliopsida</taxon>
        <taxon>eudicotyledons</taxon>
        <taxon>Gunneridae</taxon>
        <taxon>Pentapetalae</taxon>
        <taxon>Caryophyllales</taxon>
        <taxon>Nepenthaceae</taxon>
        <taxon>Nepenthes</taxon>
    </lineage>
</organism>
<gene>
    <name evidence="1" type="ORF">Nepgr_004063</name>
</gene>
<evidence type="ECO:0000313" key="1">
    <source>
        <dbReference type="EMBL" id="GMH02224.1"/>
    </source>
</evidence>
<dbReference type="EMBL" id="BSYO01000003">
    <property type="protein sequence ID" value="GMH02224.1"/>
    <property type="molecule type" value="Genomic_DNA"/>
</dbReference>
<evidence type="ECO:0000313" key="2">
    <source>
        <dbReference type="Proteomes" id="UP001279734"/>
    </source>
</evidence>
<sequence length="72" mass="7891">MRQNGAKWAKESKALDHCSSKPRVQKCKSCARGSAKSKAGAIPATSNALERYFVRMGAQAPLDRRLNSGHEF</sequence>
<accession>A0AAD3S0R8</accession>
<reference evidence="1" key="1">
    <citation type="submission" date="2023-05" db="EMBL/GenBank/DDBJ databases">
        <title>Nepenthes gracilis genome sequencing.</title>
        <authorList>
            <person name="Fukushima K."/>
        </authorList>
    </citation>
    <scope>NUCLEOTIDE SEQUENCE</scope>
    <source>
        <strain evidence="1">SING2019-196</strain>
    </source>
</reference>
<protein>
    <submittedName>
        <fullName evidence="1">Uncharacterized protein</fullName>
    </submittedName>
</protein>
<proteinExistence type="predicted"/>
<comment type="caution">
    <text evidence="1">The sequence shown here is derived from an EMBL/GenBank/DDBJ whole genome shotgun (WGS) entry which is preliminary data.</text>
</comment>
<dbReference type="Proteomes" id="UP001279734">
    <property type="component" value="Unassembled WGS sequence"/>
</dbReference>
<dbReference type="AlphaFoldDB" id="A0AAD3S0R8"/>
<name>A0AAD3S0R8_NEPGR</name>